<evidence type="ECO:0000313" key="10">
    <source>
        <dbReference type="Proteomes" id="UP000295043"/>
    </source>
</evidence>
<comment type="cofactor">
    <cofactor evidence="1">
        <name>Mg(2+)</name>
        <dbReference type="ChEBI" id="CHEBI:18420"/>
    </cofactor>
</comment>
<keyword evidence="3" id="KW-0436">Ligase</keyword>
<dbReference type="GO" id="GO:0006542">
    <property type="term" value="P:glutamine biosynthetic process"/>
    <property type="evidence" value="ECO:0007669"/>
    <property type="project" value="InterPro"/>
</dbReference>
<dbReference type="Proteomes" id="UP000295043">
    <property type="component" value="Unassembled WGS sequence"/>
</dbReference>
<keyword evidence="4" id="KW-0547">Nucleotide-binding</keyword>
<evidence type="ECO:0000313" key="9">
    <source>
        <dbReference type="EMBL" id="TCN29860.1"/>
    </source>
</evidence>
<evidence type="ECO:0000256" key="6">
    <source>
        <dbReference type="PROSITE-ProRule" id="PRU01331"/>
    </source>
</evidence>
<dbReference type="EMBL" id="SLVU01000009">
    <property type="protein sequence ID" value="TCN29860.1"/>
    <property type="molecule type" value="Genomic_DNA"/>
</dbReference>
<sequence length="454" mass="51234">MSYSFDELKEDVAAGRIDTVLACQVDMQGRLMGKRFHAQYFVDSAWKETHSCNYLLATDIEMETVPGYKATSWEKGYGDYTMKPDLATLRRIPWLEGTALVLCDVLDHHTHEEVPHSPRAILKKQIARLEAMGLKAFMASELEFFLFDQSYDDARLSGYRDLQLASGYNEDYHIFQTTKEEDVMRAIRNGLQGADIPVENSKGEASAGQEEINVRYADALTMADRHAIIKNGCKEIAWSRGKAITFLAKWNYSAAGSSSHVHQSLWSVDGKTPLFYDKEGQYGMSELMRQYVAGLLAHASEITYFLAPYINSYKRFMAGTFAPTKAIWSKDNRTAGYRLCGEDTKAIRIECRVGGSDLNPYLAFAALLAAGISGIENKMQLEAPFVGDAYQGKEVREIPHTLRAAAEALTGSKMLREAFGEEVIDHYTRAARWEQEEYDRRVTDWEVARGFERA</sequence>
<evidence type="ECO:0000259" key="8">
    <source>
        <dbReference type="PROSITE" id="PS51987"/>
    </source>
</evidence>
<dbReference type="InterPro" id="IPR014746">
    <property type="entry name" value="Gln_synth/guanido_kin_cat_dom"/>
</dbReference>
<comment type="similarity">
    <text evidence="2 6 7">Belongs to the glutamine synthetase family.</text>
</comment>
<dbReference type="Gene3D" id="3.10.20.70">
    <property type="entry name" value="Glutamine synthetase, N-terminal domain"/>
    <property type="match status" value="1"/>
</dbReference>
<dbReference type="InterPro" id="IPR036651">
    <property type="entry name" value="Gln_synt_N_sf"/>
</dbReference>
<dbReference type="GO" id="GO:0006576">
    <property type="term" value="P:biogenic amine metabolic process"/>
    <property type="evidence" value="ECO:0007669"/>
    <property type="project" value="UniProtKB-ARBA"/>
</dbReference>
<dbReference type="GO" id="GO:0004356">
    <property type="term" value="F:glutamine synthetase activity"/>
    <property type="evidence" value="ECO:0007669"/>
    <property type="project" value="InterPro"/>
</dbReference>
<dbReference type="GO" id="GO:0042402">
    <property type="term" value="P:biogenic amine catabolic process"/>
    <property type="evidence" value="ECO:0007669"/>
    <property type="project" value="UniProtKB-ARBA"/>
</dbReference>
<evidence type="ECO:0000256" key="4">
    <source>
        <dbReference type="ARBA" id="ARBA00022741"/>
    </source>
</evidence>
<evidence type="ECO:0000256" key="2">
    <source>
        <dbReference type="ARBA" id="ARBA00009897"/>
    </source>
</evidence>
<dbReference type="InterPro" id="IPR008146">
    <property type="entry name" value="Gln_synth_cat_dom"/>
</dbReference>
<dbReference type="FunFam" id="3.30.590.10:FF:000005">
    <property type="entry name" value="Probable glutamine synthetase"/>
    <property type="match status" value="1"/>
</dbReference>
<comment type="caution">
    <text evidence="9">The sequence shown here is derived from an EMBL/GenBank/DDBJ whole genome shotgun (WGS) entry which is preliminary data.</text>
</comment>
<evidence type="ECO:0000256" key="5">
    <source>
        <dbReference type="ARBA" id="ARBA00022840"/>
    </source>
</evidence>
<organism evidence="9 10">
    <name type="scientific">Sinorhizobium americanum</name>
    <dbReference type="NCBI Taxonomy" id="194963"/>
    <lineage>
        <taxon>Bacteria</taxon>
        <taxon>Pseudomonadati</taxon>
        <taxon>Pseudomonadota</taxon>
        <taxon>Alphaproteobacteria</taxon>
        <taxon>Hyphomicrobiales</taxon>
        <taxon>Rhizobiaceae</taxon>
        <taxon>Sinorhizobium/Ensifer group</taxon>
        <taxon>Sinorhizobium</taxon>
    </lineage>
</organism>
<dbReference type="GO" id="GO:0005524">
    <property type="term" value="F:ATP binding"/>
    <property type="evidence" value="ECO:0007669"/>
    <property type="project" value="UniProtKB-KW"/>
</dbReference>
<dbReference type="PANTHER" id="PTHR43785:SF12">
    <property type="entry name" value="TYPE-1 GLUTAMINE SYNTHETASE 2"/>
    <property type="match status" value="1"/>
</dbReference>
<evidence type="ECO:0000256" key="1">
    <source>
        <dbReference type="ARBA" id="ARBA00001946"/>
    </source>
</evidence>
<dbReference type="SUPFAM" id="SSF55931">
    <property type="entry name" value="Glutamine synthetase/guanido kinase"/>
    <property type="match status" value="1"/>
</dbReference>
<evidence type="ECO:0000256" key="3">
    <source>
        <dbReference type="ARBA" id="ARBA00022598"/>
    </source>
</evidence>
<name>A0A4V2RES2_9HYPH</name>
<dbReference type="Pfam" id="PF00120">
    <property type="entry name" value="Gln-synt_C"/>
    <property type="match status" value="1"/>
</dbReference>
<dbReference type="SMART" id="SM01230">
    <property type="entry name" value="Gln-synt_C"/>
    <property type="match status" value="1"/>
</dbReference>
<dbReference type="PROSITE" id="PS51987">
    <property type="entry name" value="GS_CATALYTIC"/>
    <property type="match status" value="1"/>
</dbReference>
<dbReference type="FunFam" id="3.10.20.70:FF:000015">
    <property type="entry name" value="Putative glutamine synthetase"/>
    <property type="match status" value="1"/>
</dbReference>
<dbReference type="PANTHER" id="PTHR43785">
    <property type="entry name" value="GAMMA-GLUTAMYLPUTRESCINE SYNTHETASE"/>
    <property type="match status" value="1"/>
</dbReference>
<proteinExistence type="inferred from homology"/>
<keyword evidence="5" id="KW-0067">ATP-binding</keyword>
<dbReference type="RefSeq" id="WP_037387035.1">
    <property type="nucleotide sequence ID" value="NZ_SLVU01000009.1"/>
</dbReference>
<protein>
    <submittedName>
        <fullName evidence="9">Glutamine synthetase</fullName>
    </submittedName>
</protein>
<feature type="domain" description="GS catalytic" evidence="8">
    <location>
        <begin position="118"/>
        <end position="454"/>
    </location>
</feature>
<gene>
    <name evidence="9" type="ORF">EV184_109166</name>
</gene>
<dbReference type="AlphaFoldDB" id="A0A4V2RES2"/>
<dbReference type="Gene3D" id="3.30.590.10">
    <property type="entry name" value="Glutamine synthetase/guanido kinase, catalytic domain"/>
    <property type="match status" value="1"/>
</dbReference>
<accession>A0A4V2RES2</accession>
<dbReference type="SUPFAM" id="SSF54368">
    <property type="entry name" value="Glutamine synthetase, N-terminal domain"/>
    <property type="match status" value="1"/>
</dbReference>
<evidence type="ECO:0000256" key="7">
    <source>
        <dbReference type="RuleBase" id="RU000384"/>
    </source>
</evidence>
<reference evidence="9 10" key="1">
    <citation type="submission" date="2019-03" db="EMBL/GenBank/DDBJ databases">
        <title>Genomic Encyclopedia of Type Strains, Phase IV (KMG-V): Genome sequencing to study the core and pangenomes of soil and plant-associated prokaryotes.</title>
        <authorList>
            <person name="Whitman W."/>
        </authorList>
    </citation>
    <scope>NUCLEOTIDE SEQUENCE [LARGE SCALE GENOMIC DNA]</scope>
    <source>
        <strain evidence="9 10">23C40</strain>
    </source>
</reference>